<dbReference type="OrthoDB" id="2379842at2759"/>
<evidence type="ECO:0000313" key="1">
    <source>
        <dbReference type="EMBL" id="KNZ59719.1"/>
    </source>
</evidence>
<gene>
    <name evidence="1" type="ORF">VP01_1676g4</name>
</gene>
<dbReference type="VEuPathDB" id="FungiDB:VP01_1676g4"/>
<dbReference type="Proteomes" id="UP000037035">
    <property type="component" value="Unassembled WGS sequence"/>
</dbReference>
<organism evidence="1 2">
    <name type="scientific">Puccinia sorghi</name>
    <dbReference type="NCBI Taxonomy" id="27349"/>
    <lineage>
        <taxon>Eukaryota</taxon>
        <taxon>Fungi</taxon>
        <taxon>Dikarya</taxon>
        <taxon>Basidiomycota</taxon>
        <taxon>Pucciniomycotina</taxon>
        <taxon>Pucciniomycetes</taxon>
        <taxon>Pucciniales</taxon>
        <taxon>Pucciniaceae</taxon>
        <taxon>Puccinia</taxon>
    </lineage>
</organism>
<accession>A0A0L6VG57</accession>
<evidence type="ECO:0000313" key="2">
    <source>
        <dbReference type="Proteomes" id="UP000037035"/>
    </source>
</evidence>
<reference evidence="1 2" key="1">
    <citation type="submission" date="2015-08" db="EMBL/GenBank/DDBJ databases">
        <title>Next Generation Sequencing and Analysis of the Genome of Puccinia sorghi L Schw, the Causal Agent of Maize Common Rust.</title>
        <authorList>
            <person name="Rochi L."/>
            <person name="Burguener G."/>
            <person name="Darino M."/>
            <person name="Turjanski A."/>
            <person name="Kreff E."/>
            <person name="Dieguez M.J."/>
            <person name="Sacco F."/>
        </authorList>
    </citation>
    <scope>NUCLEOTIDE SEQUENCE [LARGE SCALE GENOMIC DNA]</scope>
    <source>
        <strain evidence="1 2">RO10H11247</strain>
    </source>
</reference>
<name>A0A0L6VG57_9BASI</name>
<comment type="caution">
    <text evidence="1">The sequence shown here is derived from an EMBL/GenBank/DDBJ whole genome shotgun (WGS) entry which is preliminary data.</text>
</comment>
<dbReference type="AlphaFoldDB" id="A0A0L6VG57"/>
<evidence type="ECO:0008006" key="3">
    <source>
        <dbReference type="Google" id="ProtNLM"/>
    </source>
</evidence>
<proteinExistence type="predicted"/>
<dbReference type="EMBL" id="LAVV01006477">
    <property type="protein sequence ID" value="KNZ59719.1"/>
    <property type="molecule type" value="Genomic_DNA"/>
</dbReference>
<sequence>MEIKSWNHQKSYPRSQNTQNFITSRAHIPQNIISESNFYITQKSYQQKSPLEINSQITHKNLYLTSQLQSQFKIPPLPKVPELITELQQSIQPYGEMIYDVRGDGHCGYRVKPACLGRGPDGFMQIRQTILEEIKKQKAMVPERSNHNQN</sequence>
<protein>
    <recommendedName>
        <fullName evidence="3">OTU domain-containing protein</fullName>
    </recommendedName>
</protein>
<keyword evidence="2" id="KW-1185">Reference proteome</keyword>